<dbReference type="PANTHER" id="PTHR15146">
    <property type="entry name" value="INTEGRAL MEMBRANE PROTEIN GPR137"/>
    <property type="match status" value="1"/>
</dbReference>
<dbReference type="AlphaFoldDB" id="A0A4W5P980"/>
<keyword evidence="2 6" id="KW-0812">Transmembrane</keyword>
<keyword evidence="8" id="KW-1185">Reference proteome</keyword>
<keyword evidence="3 6" id="KW-1133">Transmembrane helix</keyword>
<dbReference type="PANTHER" id="PTHR15146:SF1">
    <property type="entry name" value="INTEGRAL MEMBRANE PROTEIN GPR137C"/>
    <property type="match status" value="1"/>
</dbReference>
<reference evidence="7" key="3">
    <citation type="submission" date="2025-09" db="UniProtKB">
        <authorList>
            <consortium name="Ensembl"/>
        </authorList>
    </citation>
    <scope>IDENTIFICATION</scope>
</reference>
<feature type="transmembrane region" description="Helical" evidence="6">
    <location>
        <begin position="150"/>
        <end position="176"/>
    </location>
</feature>
<feature type="transmembrane region" description="Helical" evidence="6">
    <location>
        <begin position="284"/>
        <end position="307"/>
    </location>
</feature>
<evidence type="ECO:0000256" key="5">
    <source>
        <dbReference type="ARBA" id="ARBA00023228"/>
    </source>
</evidence>
<protein>
    <submittedName>
        <fullName evidence="7">G protein-coupled receptor 137C</fullName>
    </submittedName>
</protein>
<dbReference type="STRING" id="62062.ENSHHUP00000058643"/>
<feature type="transmembrane region" description="Helical" evidence="6">
    <location>
        <begin position="72"/>
        <end position="92"/>
    </location>
</feature>
<reference evidence="7" key="2">
    <citation type="submission" date="2025-08" db="UniProtKB">
        <authorList>
            <consortium name="Ensembl"/>
        </authorList>
    </citation>
    <scope>IDENTIFICATION</scope>
</reference>
<name>A0A4W5P980_9TELE</name>
<organism evidence="7 8">
    <name type="scientific">Hucho hucho</name>
    <name type="common">huchen</name>
    <dbReference type="NCBI Taxonomy" id="62062"/>
    <lineage>
        <taxon>Eukaryota</taxon>
        <taxon>Metazoa</taxon>
        <taxon>Chordata</taxon>
        <taxon>Craniata</taxon>
        <taxon>Vertebrata</taxon>
        <taxon>Euteleostomi</taxon>
        <taxon>Actinopterygii</taxon>
        <taxon>Neopterygii</taxon>
        <taxon>Teleostei</taxon>
        <taxon>Protacanthopterygii</taxon>
        <taxon>Salmoniformes</taxon>
        <taxon>Salmonidae</taxon>
        <taxon>Salmoninae</taxon>
        <taxon>Hucho</taxon>
    </lineage>
</organism>
<evidence type="ECO:0000256" key="2">
    <source>
        <dbReference type="ARBA" id="ARBA00022692"/>
    </source>
</evidence>
<feature type="transmembrane region" description="Helical" evidence="6">
    <location>
        <begin position="104"/>
        <end position="129"/>
    </location>
</feature>
<dbReference type="InterPro" id="IPR029723">
    <property type="entry name" value="GPR137"/>
</dbReference>
<proteinExistence type="predicted"/>
<feature type="transmembrane region" description="Helical" evidence="6">
    <location>
        <begin position="196"/>
        <end position="212"/>
    </location>
</feature>
<evidence type="ECO:0000256" key="6">
    <source>
        <dbReference type="SAM" id="Phobius"/>
    </source>
</evidence>
<gene>
    <name evidence="7" type="primary">GPR137C</name>
</gene>
<evidence type="ECO:0000313" key="7">
    <source>
        <dbReference type="Ensembl" id="ENSHHUP00000058643.1"/>
    </source>
</evidence>
<dbReference type="GO" id="GO:0005765">
    <property type="term" value="C:lysosomal membrane"/>
    <property type="evidence" value="ECO:0007669"/>
    <property type="project" value="UniProtKB-SubCell"/>
</dbReference>
<comment type="subcellular location">
    <subcellularLocation>
        <location evidence="1">Lysosome membrane</location>
        <topology evidence="1">Multi-pass membrane protein</topology>
    </subcellularLocation>
</comment>
<feature type="transmembrane region" description="Helical" evidence="6">
    <location>
        <begin position="233"/>
        <end position="255"/>
    </location>
</feature>
<dbReference type="Ensembl" id="ENSHHUT00000060648.1">
    <property type="protein sequence ID" value="ENSHHUP00000058643.1"/>
    <property type="gene ID" value="ENSHHUG00000034889.1"/>
</dbReference>
<evidence type="ECO:0000256" key="4">
    <source>
        <dbReference type="ARBA" id="ARBA00023136"/>
    </source>
</evidence>
<evidence type="ECO:0000313" key="8">
    <source>
        <dbReference type="Proteomes" id="UP000314982"/>
    </source>
</evidence>
<dbReference type="GO" id="GO:1904263">
    <property type="term" value="P:positive regulation of TORC1 signaling"/>
    <property type="evidence" value="ECO:0007669"/>
    <property type="project" value="TreeGrafter"/>
</dbReference>
<evidence type="ECO:0000256" key="1">
    <source>
        <dbReference type="ARBA" id="ARBA00004155"/>
    </source>
</evidence>
<keyword evidence="5" id="KW-0458">Lysosome</keyword>
<feature type="transmembrane region" description="Helical" evidence="6">
    <location>
        <begin position="39"/>
        <end position="60"/>
    </location>
</feature>
<sequence>PQPPSPKPRPFIVFTSVTDSSDEPIRAAVPPAVELGLTIVYTILYSLLFLFVYLQLWLILHYGHKRFSYQSVFLFLCLLWSALRTTLFSFYFKNVVQANQLHHLPYWLLYCFPVCLQFFTLCLLNLYFAQIMFKANAKYCPELNKYKVPIRLALIFSSLFFLVVNLTCAMLVQGGIVGEAEVRQVVLARVLVNDSLFVLCAVSLAVCIFKIAKMSSANVYLESKGTSVCQATAIGAAVILLYMSRACYNLVVVALSPEDRPSPFNYSWYNISDQADVEKISGEAYIIFGIILFFWELLPTSLVVVFFRVQRFVGHLARTCFFSSAHKYSMRLRSGLCDGHSNTLTLLSLSRFASTLEVCLGAFGRPICDQALTS</sequence>
<dbReference type="Proteomes" id="UP000314982">
    <property type="component" value="Unassembled WGS sequence"/>
</dbReference>
<dbReference type="GeneTree" id="ENSGT00940000153986"/>
<reference evidence="8" key="1">
    <citation type="submission" date="2018-06" db="EMBL/GenBank/DDBJ databases">
        <title>Genome assembly of Danube salmon.</title>
        <authorList>
            <person name="Macqueen D.J."/>
            <person name="Gundappa M.K."/>
        </authorList>
    </citation>
    <scope>NUCLEOTIDE SEQUENCE [LARGE SCALE GENOMIC DNA]</scope>
</reference>
<evidence type="ECO:0000256" key="3">
    <source>
        <dbReference type="ARBA" id="ARBA00022989"/>
    </source>
</evidence>
<keyword evidence="4 6" id="KW-0472">Membrane</keyword>
<accession>A0A4W5P980</accession>